<evidence type="ECO:0000313" key="1">
    <source>
        <dbReference type="Ensembl" id="ENSMMUP00000074685.1"/>
    </source>
</evidence>
<keyword evidence="2" id="KW-1185">Reference proteome</keyword>
<protein>
    <submittedName>
        <fullName evidence="1">Uncharacterized protein</fullName>
    </submittedName>
</protein>
<reference evidence="1" key="3">
    <citation type="submission" date="2025-08" db="UniProtKB">
        <authorList>
            <consortium name="Ensembl"/>
        </authorList>
    </citation>
    <scope>IDENTIFICATION</scope>
    <source>
        <strain evidence="1">17573</strain>
    </source>
</reference>
<dbReference type="Proteomes" id="UP000006718">
    <property type="component" value="Chromosome 4"/>
</dbReference>
<dbReference type="VEuPathDB" id="HostDB:ENSMMUG00000054860"/>
<dbReference type="Ensembl" id="ENSMMUT00000107880.1">
    <property type="protein sequence ID" value="ENSMMUP00000074685.1"/>
    <property type="gene ID" value="ENSMMUG00000054860.1"/>
</dbReference>
<dbReference type="STRING" id="9544.ENSMMUP00000074685"/>
<reference evidence="1" key="4">
    <citation type="submission" date="2025-09" db="UniProtKB">
        <authorList>
            <consortium name="Ensembl"/>
        </authorList>
    </citation>
    <scope>IDENTIFICATION</scope>
    <source>
        <strain evidence="1">17573</strain>
    </source>
</reference>
<dbReference type="PANTHER" id="PTHR12138">
    <property type="entry name" value="PRIMATE-EXPANDED PROTEIN FAMILY"/>
    <property type="match status" value="1"/>
</dbReference>
<dbReference type="GeneTree" id="ENSGT01120000271815"/>
<organism evidence="1 2">
    <name type="scientific">Macaca mulatta</name>
    <name type="common">Rhesus macaque</name>
    <dbReference type="NCBI Taxonomy" id="9544"/>
    <lineage>
        <taxon>Eukaryota</taxon>
        <taxon>Metazoa</taxon>
        <taxon>Chordata</taxon>
        <taxon>Craniata</taxon>
        <taxon>Vertebrata</taxon>
        <taxon>Euteleostomi</taxon>
        <taxon>Mammalia</taxon>
        <taxon>Eutheria</taxon>
        <taxon>Euarchontoglires</taxon>
        <taxon>Primates</taxon>
        <taxon>Haplorrhini</taxon>
        <taxon>Catarrhini</taxon>
        <taxon>Cercopithecidae</taxon>
        <taxon>Cercopithecinae</taxon>
        <taxon>Macaca</taxon>
    </lineage>
</organism>
<reference evidence="1" key="2">
    <citation type="submission" date="2019-01" db="EMBL/GenBank/DDBJ databases">
        <authorList>
            <person name="Graves T."/>
            <person name="Eichler E.E."/>
            <person name="Wilson R.K."/>
        </authorList>
    </citation>
    <scope>NUCLEOTIDE SEQUENCE [LARGE SCALE GENOMIC DNA]</scope>
    <source>
        <strain evidence="1">17573</strain>
    </source>
</reference>
<dbReference type="AlphaFoldDB" id="A0A5F8A9Y8"/>
<dbReference type="PRINTS" id="PR02045">
    <property type="entry name" value="F138DOMAIN"/>
</dbReference>
<proteinExistence type="predicted"/>
<sequence>MVLAHCNLHLLGSSDSPGSASRVLGITGAHHHAWLLFVILVETGFHCVDQAGLELLTSSDSHASVSKSAGIPVMSHHTWLNVLCSKPASFTLAVTGNNRHGK</sequence>
<dbReference type="Bgee" id="ENSMMUG00000054860">
    <property type="expression patterns" value="Expressed in primary visual cortex and 5 other cell types or tissues"/>
</dbReference>
<reference evidence="2" key="1">
    <citation type="journal article" date="2007" name="Science">
        <title>Evolutionary and biomedical insights from the rhesus macaque genome.</title>
        <authorList>
            <person name="Gibbs R.A."/>
            <person name="Rogers J."/>
            <person name="Katze M.G."/>
            <person name="Bumgarner R."/>
            <person name="Weinstock G.M."/>
            <person name="Mardis E.R."/>
            <person name="Remington K.A."/>
            <person name="Strausberg R.L."/>
            <person name="Venter J.C."/>
            <person name="Wilson R.K."/>
            <person name="Batzer M.A."/>
            <person name="Bustamante C.D."/>
            <person name="Eichler E.E."/>
            <person name="Hahn M.W."/>
            <person name="Hardison R.C."/>
            <person name="Makova K.D."/>
            <person name="Miller W."/>
            <person name="Milosavljevic A."/>
            <person name="Palermo R.E."/>
            <person name="Siepel A."/>
            <person name="Sikela J.M."/>
            <person name="Attaway T."/>
            <person name="Bell S."/>
            <person name="Bernard K.E."/>
            <person name="Buhay C.J."/>
            <person name="Chandrabose M.N."/>
            <person name="Dao M."/>
            <person name="Davis C."/>
            <person name="Delehaunty K.D."/>
            <person name="Ding Y."/>
            <person name="Dinh H.H."/>
            <person name="Dugan-Rocha S."/>
            <person name="Fulton L.A."/>
            <person name="Gabisi R.A."/>
            <person name="Garner T.T."/>
            <person name="Godfrey J."/>
            <person name="Hawes A.C."/>
            <person name="Hernandez J."/>
            <person name="Hines S."/>
            <person name="Holder M."/>
            <person name="Hume J."/>
            <person name="Jhangiani S.N."/>
            <person name="Joshi V."/>
            <person name="Khan Z.M."/>
            <person name="Kirkness E.F."/>
            <person name="Cree A."/>
            <person name="Fowler R.G."/>
            <person name="Lee S."/>
            <person name="Lewis L.R."/>
            <person name="Li Z."/>
            <person name="Liu Y.-S."/>
            <person name="Moore S.M."/>
            <person name="Muzny D."/>
            <person name="Nazareth L.V."/>
            <person name="Ngo D.N."/>
            <person name="Okwuonu G.O."/>
            <person name="Pai G."/>
            <person name="Parker D."/>
            <person name="Paul H.A."/>
            <person name="Pfannkoch C."/>
            <person name="Pohl C.S."/>
            <person name="Rogers Y.-H.C."/>
            <person name="Ruiz S.J."/>
            <person name="Sabo A."/>
            <person name="Santibanez J."/>
            <person name="Schneider B.W."/>
            <person name="Smith S.M."/>
            <person name="Sodergren E."/>
            <person name="Svatek A.F."/>
            <person name="Utterback T.R."/>
            <person name="Vattathil S."/>
            <person name="Warren W."/>
            <person name="White C.S."/>
            <person name="Chinwalla A.T."/>
            <person name="Feng Y."/>
            <person name="Halpern A.L."/>
            <person name="Hillier L.W."/>
            <person name="Huang X."/>
            <person name="Minx P."/>
            <person name="Nelson J.O."/>
            <person name="Pepin K.H."/>
            <person name="Qin X."/>
            <person name="Sutton G.G."/>
            <person name="Venter E."/>
            <person name="Walenz B.P."/>
            <person name="Wallis J.W."/>
            <person name="Worley K.C."/>
            <person name="Yang S.-P."/>
            <person name="Jones S.M."/>
            <person name="Marra M.A."/>
            <person name="Rocchi M."/>
            <person name="Schein J.E."/>
            <person name="Baertsch R."/>
            <person name="Clarke L."/>
            <person name="Csuros M."/>
            <person name="Glasscock J."/>
            <person name="Harris R.A."/>
            <person name="Havlak P."/>
            <person name="Jackson A.R."/>
            <person name="Jiang H."/>
            <person name="Liu Y."/>
            <person name="Messina D.N."/>
            <person name="Shen Y."/>
            <person name="Song H.X.-Z."/>
            <person name="Wylie T."/>
            <person name="Zhang L."/>
            <person name="Birney E."/>
            <person name="Han K."/>
            <person name="Konkel M.K."/>
            <person name="Lee J."/>
            <person name="Smit A.F.A."/>
            <person name="Ullmer B."/>
            <person name="Wang H."/>
            <person name="Xing J."/>
            <person name="Burhans R."/>
            <person name="Cheng Z."/>
            <person name="Karro J.E."/>
            <person name="Ma J."/>
            <person name="Raney B."/>
            <person name="She X."/>
            <person name="Cox M.J."/>
            <person name="Demuth J.P."/>
            <person name="Dumas L.J."/>
            <person name="Han S.-G."/>
            <person name="Hopkins J."/>
            <person name="Karimpour-Fard A."/>
            <person name="Kim Y.H."/>
            <person name="Pollack J.R."/>
            <person name="Vinar T."/>
            <person name="Addo-Quaye C."/>
            <person name="Degenhardt J."/>
            <person name="Denby A."/>
            <person name="Hubisz M.J."/>
            <person name="Indap A."/>
            <person name="Kosiol C."/>
            <person name="Lahn B.T."/>
            <person name="Lawson H.A."/>
            <person name="Marklein A."/>
            <person name="Nielsen R."/>
            <person name="Vallender E.J."/>
            <person name="Clark A.G."/>
            <person name="Ferguson B."/>
            <person name="Hernandez R.D."/>
            <person name="Hirani K."/>
            <person name="Kehrer-Sawatzki H."/>
            <person name="Kolb J."/>
            <person name="Patil S."/>
            <person name="Pu L.-L."/>
            <person name="Ren Y."/>
            <person name="Smith D.G."/>
            <person name="Wheeler D.A."/>
            <person name="Schenck I."/>
            <person name="Ball E.V."/>
            <person name="Chen R."/>
            <person name="Cooper D.N."/>
            <person name="Giardine B."/>
            <person name="Hsu F."/>
            <person name="Kent W.J."/>
            <person name="Lesk A."/>
            <person name="Nelson D.L."/>
            <person name="O'brien W.E."/>
            <person name="Pruefer K."/>
            <person name="Stenson P.D."/>
            <person name="Wallace J.C."/>
            <person name="Ke H."/>
            <person name="Liu X.-M."/>
            <person name="Wang P."/>
            <person name="Xiang A.P."/>
            <person name="Yang F."/>
            <person name="Barber G.P."/>
            <person name="Haussler D."/>
            <person name="Karolchik D."/>
            <person name="Kern A.D."/>
            <person name="Kuhn R.M."/>
            <person name="Smith K.E."/>
            <person name="Zwieg A.S."/>
        </authorList>
    </citation>
    <scope>NUCLEOTIDE SEQUENCE [LARGE SCALE GENOMIC DNA]</scope>
    <source>
        <strain evidence="2">17573</strain>
    </source>
</reference>
<name>A0A5F8A9Y8_MACMU</name>
<dbReference type="PANTHER" id="PTHR12138:SF152">
    <property type="entry name" value="C2H2-TYPE DOMAIN-CONTAINING PROTEIN"/>
    <property type="match status" value="1"/>
</dbReference>
<dbReference type="InParanoid" id="A0A5F8A9Y8"/>
<evidence type="ECO:0000313" key="2">
    <source>
        <dbReference type="Proteomes" id="UP000006718"/>
    </source>
</evidence>
<accession>A0A5F8A9Y8</accession>